<accession>A0A975B9V6</accession>
<organism evidence="2 3">
    <name type="scientific">Desulfonema limicola</name>
    <dbReference type="NCBI Taxonomy" id="45656"/>
    <lineage>
        <taxon>Bacteria</taxon>
        <taxon>Pseudomonadati</taxon>
        <taxon>Thermodesulfobacteriota</taxon>
        <taxon>Desulfobacteria</taxon>
        <taxon>Desulfobacterales</taxon>
        <taxon>Desulfococcaceae</taxon>
        <taxon>Desulfonema</taxon>
    </lineage>
</organism>
<dbReference type="InterPro" id="IPR036061">
    <property type="entry name" value="CheW-like_dom_sf"/>
</dbReference>
<dbReference type="SMART" id="SM00260">
    <property type="entry name" value="CheW"/>
    <property type="match status" value="1"/>
</dbReference>
<dbReference type="GO" id="GO:0006935">
    <property type="term" value="P:chemotaxis"/>
    <property type="evidence" value="ECO:0007669"/>
    <property type="project" value="InterPro"/>
</dbReference>
<protein>
    <submittedName>
        <fullName evidence="2">Chemotaxis protein</fullName>
    </submittedName>
</protein>
<dbReference type="InterPro" id="IPR002545">
    <property type="entry name" value="CheW-lke_dom"/>
</dbReference>
<proteinExistence type="predicted"/>
<reference evidence="2" key="1">
    <citation type="journal article" date="2021" name="Microb. Physiol.">
        <title>Proteogenomic Insights into the Physiology of Marine, Sulfate-Reducing, Filamentous Desulfonema limicola and Desulfonema magnum.</title>
        <authorList>
            <person name="Schnaars V."/>
            <person name="Wohlbrand L."/>
            <person name="Scheve S."/>
            <person name="Hinrichs C."/>
            <person name="Reinhardt R."/>
            <person name="Rabus R."/>
        </authorList>
    </citation>
    <scope>NUCLEOTIDE SEQUENCE</scope>
    <source>
        <strain evidence="2">5ac10</strain>
    </source>
</reference>
<dbReference type="Gene3D" id="2.30.30.40">
    <property type="entry name" value="SH3 Domains"/>
    <property type="match status" value="1"/>
</dbReference>
<dbReference type="SUPFAM" id="SSF50341">
    <property type="entry name" value="CheW-like"/>
    <property type="match status" value="1"/>
</dbReference>
<dbReference type="GO" id="GO:0007165">
    <property type="term" value="P:signal transduction"/>
    <property type="evidence" value="ECO:0007669"/>
    <property type="project" value="InterPro"/>
</dbReference>
<dbReference type="InterPro" id="IPR039315">
    <property type="entry name" value="CheW"/>
</dbReference>
<evidence type="ECO:0000259" key="1">
    <source>
        <dbReference type="PROSITE" id="PS50851"/>
    </source>
</evidence>
<dbReference type="AlphaFoldDB" id="A0A975B9V6"/>
<dbReference type="PANTHER" id="PTHR22617:SF41">
    <property type="entry name" value="CHEMOTAXIS SIGNAL TRANSDUCTION SYSTEM ADAPTOR PROTEIN CHEW"/>
    <property type="match status" value="1"/>
</dbReference>
<evidence type="ECO:0000313" key="2">
    <source>
        <dbReference type="EMBL" id="QTA81601.1"/>
    </source>
</evidence>
<name>A0A975B9V6_9BACT</name>
<evidence type="ECO:0000313" key="3">
    <source>
        <dbReference type="Proteomes" id="UP000663720"/>
    </source>
</evidence>
<feature type="domain" description="CheW-like" evidence="1">
    <location>
        <begin position="10"/>
        <end position="154"/>
    </location>
</feature>
<gene>
    <name evidence="2" type="primary">cheW8</name>
    <name evidence="2" type="ORF">dnl_39400</name>
</gene>
<dbReference type="Gene3D" id="2.40.50.180">
    <property type="entry name" value="CheA-289, Domain 4"/>
    <property type="match status" value="1"/>
</dbReference>
<dbReference type="PROSITE" id="PS50851">
    <property type="entry name" value="CHEW"/>
    <property type="match status" value="1"/>
</dbReference>
<dbReference type="GO" id="GO:0005829">
    <property type="term" value="C:cytosol"/>
    <property type="evidence" value="ECO:0007669"/>
    <property type="project" value="TreeGrafter"/>
</dbReference>
<keyword evidence="3" id="KW-1185">Reference proteome</keyword>
<dbReference type="EMBL" id="CP061799">
    <property type="protein sequence ID" value="QTA81601.1"/>
    <property type="molecule type" value="Genomic_DNA"/>
</dbReference>
<dbReference type="Proteomes" id="UP000663720">
    <property type="component" value="Chromosome"/>
</dbReference>
<dbReference type="PANTHER" id="PTHR22617">
    <property type="entry name" value="CHEMOTAXIS SENSOR HISTIDINE KINASE-RELATED"/>
    <property type="match status" value="1"/>
</dbReference>
<dbReference type="Pfam" id="PF01584">
    <property type="entry name" value="CheW"/>
    <property type="match status" value="1"/>
</dbReference>
<dbReference type="KEGG" id="dli:dnl_39400"/>
<dbReference type="RefSeq" id="WP_207687619.1">
    <property type="nucleotide sequence ID" value="NZ_CP061799.1"/>
</dbReference>
<dbReference type="CDD" id="cd00732">
    <property type="entry name" value="CheW"/>
    <property type="match status" value="1"/>
</dbReference>
<sequence>MNINETNETSVQYLTFMLENENFALEINKVREVLDYTTITRVPRMPDFLRGVINLRGNVVPVIDLRLKLDMSAIKKTVDTCIVIVEIMIDGQITQVGALADSVKEVINLDPASISPAPRIGTKLKNEFIKGMGQQDGRFLIILDIDRVLSEEELDLVKSSGDMEILKQKKGMENISEHIKPVKPVIDLDAPDNDFIGRDFTSLDEVVAE</sequence>